<evidence type="ECO:0000313" key="2">
    <source>
        <dbReference type="Proteomes" id="UP000053097"/>
    </source>
</evidence>
<keyword evidence="2" id="KW-1185">Reference proteome</keyword>
<dbReference type="AlphaFoldDB" id="A0A026VWI8"/>
<protein>
    <submittedName>
        <fullName evidence="1">Uncharacterized protein</fullName>
    </submittedName>
</protein>
<evidence type="ECO:0000313" key="1">
    <source>
        <dbReference type="EMBL" id="EZA47199.1"/>
    </source>
</evidence>
<gene>
    <name evidence="1" type="ORF">X777_16461</name>
</gene>
<dbReference type="Proteomes" id="UP000053097">
    <property type="component" value="Unassembled WGS sequence"/>
</dbReference>
<dbReference type="EMBL" id="KK107921">
    <property type="protein sequence ID" value="EZA47199.1"/>
    <property type="molecule type" value="Genomic_DNA"/>
</dbReference>
<proteinExistence type="predicted"/>
<accession>A0A026VWI8</accession>
<name>A0A026VWI8_OOCBI</name>
<reference evidence="1 2" key="1">
    <citation type="journal article" date="2014" name="Curr. Biol.">
        <title>The genome of the clonal raider ant Cerapachys biroi.</title>
        <authorList>
            <person name="Oxley P.R."/>
            <person name="Ji L."/>
            <person name="Fetter-Pruneda I."/>
            <person name="McKenzie S.K."/>
            <person name="Li C."/>
            <person name="Hu H."/>
            <person name="Zhang G."/>
            <person name="Kronauer D.J."/>
        </authorList>
    </citation>
    <scope>NUCLEOTIDE SEQUENCE [LARGE SCALE GENOMIC DNA]</scope>
</reference>
<organism evidence="1 2">
    <name type="scientific">Ooceraea biroi</name>
    <name type="common">Clonal raider ant</name>
    <name type="synonym">Cerapachys biroi</name>
    <dbReference type="NCBI Taxonomy" id="2015173"/>
    <lineage>
        <taxon>Eukaryota</taxon>
        <taxon>Metazoa</taxon>
        <taxon>Ecdysozoa</taxon>
        <taxon>Arthropoda</taxon>
        <taxon>Hexapoda</taxon>
        <taxon>Insecta</taxon>
        <taxon>Pterygota</taxon>
        <taxon>Neoptera</taxon>
        <taxon>Endopterygota</taxon>
        <taxon>Hymenoptera</taxon>
        <taxon>Apocrita</taxon>
        <taxon>Aculeata</taxon>
        <taxon>Formicoidea</taxon>
        <taxon>Formicidae</taxon>
        <taxon>Dorylinae</taxon>
        <taxon>Ooceraea</taxon>
    </lineage>
</organism>
<sequence>MAAKRWRWWRGHQRNTAGCAPPRVSRRAGEWGGSVLQSSWRTHGKTVPPVNAYRGGANMAAAARVRPWRRQQRQR</sequence>